<feature type="transmembrane region" description="Helical" evidence="1">
    <location>
        <begin position="230"/>
        <end position="248"/>
    </location>
</feature>
<dbReference type="AlphaFoldDB" id="A0A6M6BC67"/>
<sequence>MRRRLIIILLSSQLIGCQSARIFKLPVTAPMYDRNALAQPIPVVSPILTAELPPDEVTASTRKAKISTDIKQTSLTVLPPDTTIKQPSVMPTITDFKVDPATTIVNAVGGAVALTGAVLMIDGALSDPPQTEWGGLTHAIQGIAGFFLFGLGIALVFFQGKNGRHRLLKQALKTGVMPDSLPSTMPVAVQPETTIPAVKQRNRSRRRVGISLLGTGVLLAIVSLSINFAFILTAIPVAIIGVALLLTAKKT</sequence>
<keyword evidence="1" id="KW-0812">Transmembrane</keyword>
<dbReference type="RefSeq" id="WP_171589908.1">
    <property type="nucleotide sequence ID" value="NZ_CP053538.1"/>
</dbReference>
<dbReference type="Proteomes" id="UP000501623">
    <property type="component" value="Chromosome"/>
</dbReference>
<evidence type="ECO:0000313" key="3">
    <source>
        <dbReference type="Proteomes" id="UP000501623"/>
    </source>
</evidence>
<organism evidence="2 3">
    <name type="scientific">Hymenobacter taeanensis</name>
    <dbReference type="NCBI Taxonomy" id="2735321"/>
    <lineage>
        <taxon>Bacteria</taxon>
        <taxon>Pseudomonadati</taxon>
        <taxon>Bacteroidota</taxon>
        <taxon>Cytophagia</taxon>
        <taxon>Cytophagales</taxon>
        <taxon>Hymenobacteraceae</taxon>
        <taxon>Hymenobacter</taxon>
    </lineage>
</organism>
<reference evidence="2 3" key="1">
    <citation type="submission" date="2020-05" db="EMBL/GenBank/DDBJ databases">
        <title>Complete genome sequence of Hymenobacter sp. TS19 in Coasted Sand Dune.</title>
        <authorList>
            <person name="Lee J.-H."/>
            <person name="Jung J.-H."/>
            <person name="Jeong S."/>
            <person name="Zhao L."/>
            <person name="Kim M.-K."/>
            <person name="Seo H.-S."/>
            <person name="Lim S."/>
        </authorList>
    </citation>
    <scope>NUCLEOTIDE SEQUENCE [LARGE SCALE GENOMIC DNA]</scope>
    <source>
        <strain evidence="2 3">TS19</strain>
    </source>
</reference>
<name>A0A6M6BC67_9BACT</name>
<evidence type="ECO:0000256" key="1">
    <source>
        <dbReference type="SAM" id="Phobius"/>
    </source>
</evidence>
<proteinExistence type="predicted"/>
<keyword evidence="1" id="KW-0472">Membrane</keyword>
<gene>
    <name evidence="2" type="ORF">HMJ29_01985</name>
</gene>
<dbReference type="KEGG" id="hts:HMJ29_01985"/>
<keyword evidence="1" id="KW-1133">Transmembrane helix</keyword>
<keyword evidence="3" id="KW-1185">Reference proteome</keyword>
<feature type="transmembrane region" description="Helical" evidence="1">
    <location>
        <begin position="208"/>
        <end position="224"/>
    </location>
</feature>
<evidence type="ECO:0000313" key="2">
    <source>
        <dbReference type="EMBL" id="QJX45767.1"/>
    </source>
</evidence>
<protein>
    <submittedName>
        <fullName evidence="2">Uncharacterized protein</fullName>
    </submittedName>
</protein>
<feature type="transmembrane region" description="Helical" evidence="1">
    <location>
        <begin position="139"/>
        <end position="158"/>
    </location>
</feature>
<accession>A0A6M6BC67</accession>
<dbReference type="EMBL" id="CP053538">
    <property type="protein sequence ID" value="QJX45767.1"/>
    <property type="molecule type" value="Genomic_DNA"/>
</dbReference>